<evidence type="ECO:0000256" key="1">
    <source>
        <dbReference type="SAM" id="SignalP"/>
    </source>
</evidence>
<proteinExistence type="predicted"/>
<feature type="chain" id="PRO_5031026807" evidence="1">
    <location>
        <begin position="19"/>
        <end position="487"/>
    </location>
</feature>
<dbReference type="Gene3D" id="1.25.40.10">
    <property type="entry name" value="Tetratricopeptide repeat domain"/>
    <property type="match status" value="3"/>
</dbReference>
<reference evidence="2 3" key="1">
    <citation type="submission" date="2020-08" db="EMBL/GenBank/DDBJ databases">
        <title>Genomic Encyclopedia of Type Strains, Phase IV (KMG-V): Genome sequencing to study the core and pangenomes of soil and plant-associated prokaryotes.</title>
        <authorList>
            <person name="Whitman W."/>
        </authorList>
    </citation>
    <scope>NUCLEOTIDE SEQUENCE [LARGE SCALE GENOMIC DNA]</scope>
    <source>
        <strain evidence="2 3">X5P3</strain>
    </source>
</reference>
<dbReference type="SMART" id="SM00671">
    <property type="entry name" value="SEL1"/>
    <property type="match status" value="3"/>
</dbReference>
<dbReference type="InterPro" id="IPR050767">
    <property type="entry name" value="Sel1_AlgK"/>
</dbReference>
<dbReference type="InterPro" id="IPR011990">
    <property type="entry name" value="TPR-like_helical_dom_sf"/>
</dbReference>
<feature type="signal peptide" evidence="1">
    <location>
        <begin position="1"/>
        <end position="18"/>
    </location>
</feature>
<evidence type="ECO:0000313" key="3">
    <source>
        <dbReference type="Proteomes" id="UP000584867"/>
    </source>
</evidence>
<dbReference type="PANTHER" id="PTHR11102">
    <property type="entry name" value="SEL-1-LIKE PROTEIN"/>
    <property type="match status" value="1"/>
</dbReference>
<organism evidence="2 3">
    <name type="scientific">Granulicella mallensis</name>
    <dbReference type="NCBI Taxonomy" id="940614"/>
    <lineage>
        <taxon>Bacteria</taxon>
        <taxon>Pseudomonadati</taxon>
        <taxon>Acidobacteriota</taxon>
        <taxon>Terriglobia</taxon>
        <taxon>Terriglobales</taxon>
        <taxon>Acidobacteriaceae</taxon>
        <taxon>Granulicella</taxon>
    </lineage>
</organism>
<dbReference type="EMBL" id="JACHIO010000005">
    <property type="protein sequence ID" value="MBB5063211.1"/>
    <property type="molecule type" value="Genomic_DNA"/>
</dbReference>
<dbReference type="RefSeq" id="WP_184254183.1">
    <property type="nucleotide sequence ID" value="NZ_JACHIO010000005.1"/>
</dbReference>
<comment type="caution">
    <text evidence="2">The sequence shown here is derived from an EMBL/GenBank/DDBJ whole genome shotgun (WGS) entry which is preliminary data.</text>
</comment>
<dbReference type="SUPFAM" id="SSF81901">
    <property type="entry name" value="HCP-like"/>
    <property type="match status" value="2"/>
</dbReference>
<gene>
    <name evidence="2" type="ORF">HDF15_001551</name>
</gene>
<dbReference type="Pfam" id="PF08238">
    <property type="entry name" value="Sel1"/>
    <property type="match status" value="5"/>
</dbReference>
<dbReference type="AlphaFoldDB" id="A0A7W8E923"/>
<sequence>MRLVLPLLMVAIASSVQAQITIDLSHPGTYVRHFTVTAADGDASAITPDQIADVNRKLAASGNTEAAWELGLAYLQGEGVKQDLTQAEHWFELGATKPEQKGLVAEMYQKGEYFTPDLETAARWFIAAGRPGDLFELAQSYRTSDPPQIHKAATLYRSLLSQTGHPEVRRAQMELGNLVLDGKYSAGDDVAGHALNMEWARVITQELLGQEEYSIAVDYTVGREDLPKNHDMWQLFCKRAARYNIDLAQEFYGRAILNHEIQNGNPFEGYAWIRLASDKQYGNKVTVQQLEKQMTPEQLAEANSIYDGLVQTRIQDGAYYPAGDPLREPSNAALKALPEDNPDVQLRQAFALESSSRPGDYQKALQLYRVARDRRMMDVRFVLGHDYLEGTNGIAKDPAIAQHWLYGAADAGSHPAALLLARLCRGEGGGNPDAVQALAWEMIGHDGPTAIGPPPHLSQKQKLDAMHLYAKWLAAHPGWTTAAASLR</sequence>
<protein>
    <submittedName>
        <fullName evidence="2">TPR repeat protein</fullName>
    </submittedName>
</protein>
<dbReference type="Proteomes" id="UP000584867">
    <property type="component" value="Unassembled WGS sequence"/>
</dbReference>
<evidence type="ECO:0000313" key="2">
    <source>
        <dbReference type="EMBL" id="MBB5063211.1"/>
    </source>
</evidence>
<dbReference type="InterPro" id="IPR006597">
    <property type="entry name" value="Sel1-like"/>
</dbReference>
<dbReference type="PANTHER" id="PTHR11102:SF160">
    <property type="entry name" value="ERAD-ASSOCIATED E3 UBIQUITIN-PROTEIN LIGASE COMPONENT HRD3"/>
    <property type="match status" value="1"/>
</dbReference>
<keyword evidence="1" id="KW-0732">Signal</keyword>
<name>A0A7W8E923_9BACT</name>
<accession>A0A7W8E923</accession>